<evidence type="ECO:0000256" key="7">
    <source>
        <dbReference type="ARBA" id="ARBA00022598"/>
    </source>
</evidence>
<evidence type="ECO:0000256" key="15">
    <source>
        <dbReference type="ARBA" id="ARBA00023146"/>
    </source>
</evidence>
<keyword evidence="9 17" id="KW-0547">Nucleotide-binding</keyword>
<evidence type="ECO:0000256" key="4">
    <source>
        <dbReference type="ARBA" id="ARBA00011209"/>
    </source>
</evidence>
<feature type="binding site" evidence="18">
    <location>
        <position position="790"/>
    </location>
    <ligand>
        <name>Mg(2+)</name>
        <dbReference type="ChEBI" id="CHEBI:18420"/>
        <note>shared with alpha subunit</note>
    </ligand>
</feature>
<evidence type="ECO:0000256" key="13">
    <source>
        <dbReference type="ARBA" id="ARBA00022917"/>
    </source>
</evidence>
<comment type="cofactor">
    <cofactor evidence="17">
        <name>Mg(2+)</name>
        <dbReference type="ChEBI" id="CHEBI:18420"/>
    </cofactor>
    <text evidence="17">Binds 2 magnesium ions per tetramer.</text>
</comment>
<dbReference type="PROSITE" id="PS50886">
    <property type="entry name" value="TRBD"/>
    <property type="match status" value="1"/>
</dbReference>
<sequence length="1128" mass="121965">MSEIQSLTQQALADIAAAESAEAIEALRVALLGKSGSITGQLKQLGALPAEQRKAAGEAINAARDTVTTALTERRVVLEAAALDARLASESIDVTLPGTDIAHGGLHPVSRTLERIAEIFGRLGYQLADGPEIEDDWHNFEALNFPPHHPARAMHDTFYFGDGRLLRTHTSGVQVRFMQDAVKSKSGPPLRMIAAGKVYRSDSDQTHTPMFHQVEGLLVDERASFADLKGTLVEFVRAFFERDFDMRFRPSYFPFTEPSAEVDIAWAQPDGSTRWLEEIHRLRVRPRRRALRDAALRRRRPAQLLRERRAFPAPVRLSRIPIPDPAGAAGATSETPMKFSENWLRQHVPTQASRDELAATLTAIGLEVEEVTPLGESLDGVVVGRIVSAERHPEADRLQVCRVDIGRGEPVQIVCGAPNARAGLVAPLATVGATLSGGIEIKAAKLRGVESFGMLCSAKELGIDADASGLLELPENAPVGARLSEFLALPDASIEIKLTPNRADCFGVRGIAYDVAAATGAQVAPMDIAPVDAEIASTLPVELQAGADAPRYCGRVIERVDATRPTPTWMAERLRRSGIRPVSFLVDVTQYVMIELGQPMHAFDRGTLTGPVGVRHARDGESLRLLDGRDVTLDPQFLVVTDGDRAVALAGIMGGHETRVTDATRDVFLESAHFAPSAIIGRGRKLGLHTDASHRFERGVDPELPREAIEYATQLILDVAGGRAGPVVEAALDQHLPRPSAIRLRRERLAHVLGARVADGEVERILRALGLDVEAVDGGWRVTPPSRRYDIAIEEDLVEEVARIHGYDALPATLPAGVVPLAPATESRIEPAHLRRAMAARDYLEAINYAFVDAVWLDAWSLQTDAVALANPLSAELAVMRTSLLPGLVAALGRNAARQQPRVRLFELGNVFHAAGEGAAPLHTQRIAAVACGDVGREQWAMTARTVGFHDVKGDLESLAALSGAEFSYQRSSKPWGHPGRSADVLLDGRVVGWIGQLHPRLQQALGLDVDVVAFEVDLDAVQARALPKAQPLSRYPSVRRDLAFVVADSAEWGALEASVRAAAGPSLRDLVLFDVYRGKGVETGFKSVAMGLILQEKNRTLTDRDVDAVVGDVVAALQREHGATIRS</sequence>
<dbReference type="PROSITE" id="PS51483">
    <property type="entry name" value="B5"/>
    <property type="match status" value="1"/>
</dbReference>
<evidence type="ECO:0000259" key="21">
    <source>
        <dbReference type="PROSITE" id="PS50886"/>
    </source>
</evidence>
<dbReference type="EC" id="6.1.1.20" evidence="17"/>
<dbReference type="InterPro" id="IPR045060">
    <property type="entry name" value="Phe-tRNA-ligase_IIc_bsu"/>
</dbReference>
<dbReference type="InterPro" id="IPR020825">
    <property type="entry name" value="Phe-tRNA_synthase-like_B3/B4"/>
</dbReference>
<feature type="domain" description="Aminoacyl-transfer RNA synthetases class-II family profile" evidence="20">
    <location>
        <begin position="118"/>
        <end position="277"/>
    </location>
</feature>
<comment type="similarity">
    <text evidence="3 17">Belongs to the class-II aminoacyl-tRNA synthetase family. Phe-tRNA synthetase alpha subunit type 1 subfamily.</text>
</comment>
<dbReference type="Gene3D" id="3.30.70.380">
    <property type="entry name" value="Ferrodoxin-fold anticodon-binding domain"/>
    <property type="match status" value="1"/>
</dbReference>
<dbReference type="InterPro" id="IPR045864">
    <property type="entry name" value="aa-tRNA-synth_II/BPL/LPL"/>
</dbReference>
<dbReference type="NCBIfam" id="NF045760">
    <property type="entry name" value="YtpR"/>
    <property type="match status" value="1"/>
</dbReference>
<dbReference type="Pfam" id="PF03484">
    <property type="entry name" value="B5"/>
    <property type="match status" value="1"/>
</dbReference>
<evidence type="ECO:0000256" key="14">
    <source>
        <dbReference type="ARBA" id="ARBA00022946"/>
    </source>
</evidence>
<evidence type="ECO:0000313" key="25">
    <source>
        <dbReference type="Proteomes" id="UP000643403"/>
    </source>
</evidence>
<gene>
    <name evidence="17" type="primary">pheS</name>
    <name evidence="18" type="synonym">pheT</name>
    <name evidence="24" type="ORF">GCM10008101_04910</name>
</gene>
<dbReference type="Pfam" id="PF03147">
    <property type="entry name" value="FDX-ACB"/>
    <property type="match status" value="1"/>
</dbReference>
<evidence type="ECO:0000259" key="23">
    <source>
        <dbReference type="PROSITE" id="PS51483"/>
    </source>
</evidence>
<dbReference type="Gene3D" id="3.50.40.10">
    <property type="entry name" value="Phenylalanyl-trna Synthetase, Chain B, domain 3"/>
    <property type="match status" value="1"/>
</dbReference>
<dbReference type="InterPro" id="IPR006195">
    <property type="entry name" value="aa-tRNA-synth_II"/>
</dbReference>
<comment type="catalytic activity">
    <reaction evidence="16 17">
        <text>tRNA(Phe) + L-phenylalanine + ATP = L-phenylalanyl-tRNA(Phe) + AMP + diphosphate + H(+)</text>
        <dbReference type="Rhea" id="RHEA:19413"/>
        <dbReference type="Rhea" id="RHEA-COMP:9668"/>
        <dbReference type="Rhea" id="RHEA-COMP:9699"/>
        <dbReference type="ChEBI" id="CHEBI:15378"/>
        <dbReference type="ChEBI" id="CHEBI:30616"/>
        <dbReference type="ChEBI" id="CHEBI:33019"/>
        <dbReference type="ChEBI" id="CHEBI:58095"/>
        <dbReference type="ChEBI" id="CHEBI:78442"/>
        <dbReference type="ChEBI" id="CHEBI:78531"/>
        <dbReference type="ChEBI" id="CHEBI:456215"/>
        <dbReference type="EC" id="6.1.1.20"/>
    </reaction>
</comment>
<dbReference type="Pfam" id="PF17759">
    <property type="entry name" value="tRNA_synthFbeta"/>
    <property type="match status" value="1"/>
</dbReference>
<dbReference type="InterPro" id="IPR005121">
    <property type="entry name" value="Fdx_antiC-bd"/>
</dbReference>
<keyword evidence="11 17" id="KW-0460">Magnesium</keyword>
<evidence type="ECO:0000256" key="17">
    <source>
        <dbReference type="HAMAP-Rule" id="MF_00281"/>
    </source>
</evidence>
<dbReference type="Gene3D" id="3.30.930.10">
    <property type="entry name" value="Bira Bifunctional Protein, Domain 2"/>
    <property type="match status" value="2"/>
</dbReference>
<dbReference type="InterPro" id="IPR041616">
    <property type="entry name" value="PheRS_beta_core"/>
</dbReference>
<comment type="caution">
    <text evidence="24">The sequence shown here is derived from an EMBL/GenBank/DDBJ whole genome shotgun (WGS) entry which is preliminary data.</text>
</comment>
<evidence type="ECO:0000256" key="10">
    <source>
        <dbReference type="ARBA" id="ARBA00022840"/>
    </source>
</evidence>
<dbReference type="SMART" id="SM00896">
    <property type="entry name" value="FDX-ACB"/>
    <property type="match status" value="1"/>
</dbReference>
<dbReference type="SUPFAM" id="SSF50249">
    <property type="entry name" value="Nucleic acid-binding proteins"/>
    <property type="match status" value="1"/>
</dbReference>
<evidence type="ECO:0000256" key="16">
    <source>
        <dbReference type="ARBA" id="ARBA00049255"/>
    </source>
</evidence>
<dbReference type="InterPro" id="IPR012340">
    <property type="entry name" value="NA-bd_OB-fold"/>
</dbReference>
<feature type="binding site" evidence="17">
    <location>
        <position position="257"/>
    </location>
    <ligand>
        <name>Mg(2+)</name>
        <dbReference type="ChEBI" id="CHEBI:18420"/>
        <note>shared with beta subunit</note>
    </ligand>
</feature>
<dbReference type="PANTHER" id="PTHR10947">
    <property type="entry name" value="PHENYLALANYL-TRNA SYNTHETASE BETA CHAIN AND LEUCINE-RICH REPEAT-CONTAINING PROTEIN 47"/>
    <property type="match status" value="1"/>
</dbReference>
<dbReference type="InterPro" id="IPR005147">
    <property type="entry name" value="tRNA_synthase_B5-dom"/>
</dbReference>
<keyword evidence="7 17" id="KW-0436">Ligase</keyword>
<evidence type="ECO:0000256" key="9">
    <source>
        <dbReference type="ARBA" id="ARBA00022741"/>
    </source>
</evidence>
<organism evidence="24 25">
    <name type="scientific">Cognatilysobacter xinjiangensis</name>
    <dbReference type="NCBI Taxonomy" id="546892"/>
    <lineage>
        <taxon>Bacteria</taxon>
        <taxon>Pseudomonadati</taxon>
        <taxon>Pseudomonadota</taxon>
        <taxon>Gammaproteobacteria</taxon>
        <taxon>Lysobacterales</taxon>
        <taxon>Lysobacteraceae</taxon>
        <taxon>Cognatilysobacter</taxon>
    </lineage>
</organism>
<keyword evidence="8 17" id="KW-0479">Metal-binding</keyword>
<dbReference type="InterPro" id="IPR005146">
    <property type="entry name" value="B3/B4_tRNA-bd"/>
</dbReference>
<keyword evidence="15 17" id="KW-0030">Aminoacyl-tRNA synthetase</keyword>
<dbReference type="Pfam" id="PF03483">
    <property type="entry name" value="B3_4"/>
    <property type="match status" value="1"/>
</dbReference>
<name>A0ABQ3BTE5_9GAMM</name>
<dbReference type="Proteomes" id="UP000643403">
    <property type="component" value="Unassembled WGS sequence"/>
</dbReference>
<evidence type="ECO:0000256" key="6">
    <source>
        <dbReference type="ARBA" id="ARBA00022555"/>
    </source>
</evidence>
<dbReference type="InterPro" id="IPR002547">
    <property type="entry name" value="tRNA-bd_dom"/>
</dbReference>
<feature type="binding site" evidence="18">
    <location>
        <position position="799"/>
    </location>
    <ligand>
        <name>Mg(2+)</name>
        <dbReference type="ChEBI" id="CHEBI:18420"/>
        <note>shared with alpha subunit</note>
    </ligand>
</feature>
<keyword evidence="12 19" id="KW-0694">RNA-binding</keyword>
<keyword evidence="10 17" id="KW-0067">ATP-binding</keyword>
<evidence type="ECO:0000256" key="19">
    <source>
        <dbReference type="PROSITE-ProRule" id="PRU00209"/>
    </source>
</evidence>
<evidence type="ECO:0000256" key="5">
    <source>
        <dbReference type="ARBA" id="ARBA00022490"/>
    </source>
</evidence>
<keyword evidence="5 17" id="KW-0963">Cytoplasm</keyword>
<dbReference type="SMART" id="SM00874">
    <property type="entry name" value="B5"/>
    <property type="match status" value="1"/>
</dbReference>
<dbReference type="NCBIfam" id="TIGR00472">
    <property type="entry name" value="pheT_bact"/>
    <property type="match status" value="1"/>
</dbReference>
<dbReference type="InterPro" id="IPR033714">
    <property type="entry name" value="tRNA_bind_bactPheRS"/>
</dbReference>
<evidence type="ECO:0000256" key="12">
    <source>
        <dbReference type="ARBA" id="ARBA00022884"/>
    </source>
</evidence>
<evidence type="ECO:0000256" key="1">
    <source>
        <dbReference type="ARBA" id="ARBA00004496"/>
    </source>
</evidence>
<evidence type="ECO:0000256" key="3">
    <source>
        <dbReference type="ARBA" id="ARBA00010207"/>
    </source>
</evidence>
<dbReference type="HAMAP" id="MF_00283">
    <property type="entry name" value="Phe_tRNA_synth_beta1"/>
    <property type="match status" value="1"/>
</dbReference>
<keyword evidence="13 17" id="KW-0648">Protein biosynthesis</keyword>
<feature type="domain" description="B5" evidence="23">
    <location>
        <begin position="737"/>
        <end position="812"/>
    </location>
</feature>
<dbReference type="InterPro" id="IPR002319">
    <property type="entry name" value="Phenylalanyl-tRNA_Synthase"/>
</dbReference>
<dbReference type="InterPro" id="IPR036690">
    <property type="entry name" value="Fdx_antiC-bd_sf"/>
</dbReference>
<dbReference type="InterPro" id="IPR010978">
    <property type="entry name" value="tRNA-bd_arm"/>
</dbReference>
<dbReference type="EMBL" id="BMXY01000001">
    <property type="protein sequence ID" value="GGZ54630.1"/>
    <property type="molecule type" value="Genomic_DNA"/>
</dbReference>
<dbReference type="InterPro" id="IPR022911">
    <property type="entry name" value="Phe_tRNA_ligase_alpha1_bac"/>
</dbReference>
<feature type="domain" description="TRNA-binding" evidence="21">
    <location>
        <begin position="375"/>
        <end position="484"/>
    </location>
</feature>
<keyword evidence="14" id="KW-0809">Transit peptide</keyword>
<dbReference type="Pfam" id="PF02912">
    <property type="entry name" value="Phe_tRNA-synt_N"/>
    <property type="match status" value="1"/>
</dbReference>
<dbReference type="SUPFAM" id="SSF46589">
    <property type="entry name" value="tRNA-binding arm"/>
    <property type="match status" value="1"/>
</dbReference>
<dbReference type="PROSITE" id="PS50862">
    <property type="entry name" value="AA_TRNA_LIGASE_II"/>
    <property type="match status" value="1"/>
</dbReference>
<feature type="binding site" evidence="18">
    <location>
        <position position="800"/>
    </location>
    <ligand>
        <name>Mg(2+)</name>
        <dbReference type="ChEBI" id="CHEBI:18420"/>
        <note>shared with alpha subunit</note>
    </ligand>
</feature>
<dbReference type="HAMAP" id="MF_00281">
    <property type="entry name" value="Phe_tRNA_synth_alpha1"/>
    <property type="match status" value="1"/>
</dbReference>
<dbReference type="InterPro" id="IPR004188">
    <property type="entry name" value="Phe-tRNA_ligase_II_N"/>
</dbReference>
<evidence type="ECO:0000256" key="11">
    <source>
        <dbReference type="ARBA" id="ARBA00022842"/>
    </source>
</evidence>
<feature type="domain" description="FDX-ACB" evidence="22">
    <location>
        <begin position="1034"/>
        <end position="1127"/>
    </location>
</feature>
<dbReference type="CDD" id="cd02796">
    <property type="entry name" value="tRNA_bind_bactPheRS"/>
    <property type="match status" value="1"/>
</dbReference>
<accession>A0ABQ3BTE5</accession>
<dbReference type="InterPro" id="IPR004532">
    <property type="entry name" value="Phe-tRNA-ligase_IIc_bsu_bact"/>
</dbReference>
<comment type="subcellular location">
    <subcellularLocation>
        <location evidence="1 17">Cytoplasm</location>
    </subcellularLocation>
</comment>
<proteinExistence type="inferred from homology"/>
<protein>
    <recommendedName>
        <fullName evidence="17 18">Multifunctional fusion protein</fullName>
    </recommendedName>
    <domain>
        <recommendedName>
            <fullName evidence="17">Phenylalanine--tRNA ligase alpha subunit</fullName>
            <ecNumber evidence="17">6.1.1.20</ecNumber>
        </recommendedName>
        <alternativeName>
            <fullName evidence="17">Phenylalanyl-tRNA synthetase alpha subunit</fullName>
            <shortName evidence="17">PheRS</shortName>
        </alternativeName>
    </domain>
    <domain>
        <recommendedName>
            <fullName evidence="18">Phenylalanine--tRNA ligase beta subunit</fullName>
        </recommendedName>
        <alternativeName>
            <fullName evidence="18">Phenylalanyl-tRNA synthetase beta subunit</fullName>
        </alternativeName>
    </domain>
</protein>
<keyword evidence="25" id="KW-1185">Reference proteome</keyword>
<comment type="similarity">
    <text evidence="2 18">Belongs to the phenylalanyl-tRNA synthetase beta subunit family. Type 1 subfamily.</text>
</comment>
<comment type="subunit">
    <text evidence="4 17">Tetramer of two alpha and two beta subunits.</text>
</comment>
<dbReference type="SMART" id="SM00873">
    <property type="entry name" value="B3_4"/>
    <property type="match status" value="1"/>
</dbReference>
<dbReference type="CDD" id="cd00769">
    <property type="entry name" value="PheRS_beta_core"/>
    <property type="match status" value="1"/>
</dbReference>
<dbReference type="Pfam" id="PF01588">
    <property type="entry name" value="tRNA_bind"/>
    <property type="match status" value="1"/>
</dbReference>
<dbReference type="Gene3D" id="2.40.50.140">
    <property type="entry name" value="Nucleic acid-binding proteins"/>
    <property type="match status" value="1"/>
</dbReference>
<evidence type="ECO:0000256" key="2">
    <source>
        <dbReference type="ARBA" id="ARBA00008653"/>
    </source>
</evidence>
<evidence type="ECO:0000259" key="20">
    <source>
        <dbReference type="PROSITE" id="PS50862"/>
    </source>
</evidence>
<evidence type="ECO:0000313" key="24">
    <source>
        <dbReference type="EMBL" id="GGZ54630.1"/>
    </source>
</evidence>
<dbReference type="SUPFAM" id="SSF46955">
    <property type="entry name" value="Putative DNA-binding domain"/>
    <property type="match status" value="1"/>
</dbReference>
<dbReference type="Gene3D" id="3.30.56.10">
    <property type="match status" value="2"/>
</dbReference>
<dbReference type="SUPFAM" id="SSF54991">
    <property type="entry name" value="Anticodon-binding domain of PheRS"/>
    <property type="match status" value="1"/>
</dbReference>
<dbReference type="InterPro" id="IPR009061">
    <property type="entry name" value="DNA-bd_dom_put_sf"/>
</dbReference>
<keyword evidence="6 19" id="KW-0820">tRNA-binding</keyword>
<evidence type="ECO:0000256" key="8">
    <source>
        <dbReference type="ARBA" id="ARBA00022723"/>
    </source>
</evidence>
<dbReference type="Pfam" id="PF01409">
    <property type="entry name" value="tRNA-synt_2d"/>
    <property type="match status" value="1"/>
</dbReference>
<dbReference type="SUPFAM" id="SSF55681">
    <property type="entry name" value="Class II aaRS and biotin synthetases"/>
    <property type="match status" value="2"/>
</dbReference>
<evidence type="ECO:0000259" key="22">
    <source>
        <dbReference type="PROSITE" id="PS51447"/>
    </source>
</evidence>
<dbReference type="SUPFAM" id="SSF56037">
    <property type="entry name" value="PheT/TilS domain"/>
    <property type="match status" value="1"/>
</dbReference>
<dbReference type="PROSITE" id="PS51447">
    <property type="entry name" value="FDX_ACB"/>
    <property type="match status" value="1"/>
</dbReference>
<feature type="binding site" evidence="18">
    <location>
        <position position="796"/>
    </location>
    <ligand>
        <name>Mg(2+)</name>
        <dbReference type="ChEBI" id="CHEBI:18420"/>
        <note>shared with alpha subunit</note>
    </ligand>
</feature>
<dbReference type="CDD" id="cd00496">
    <property type="entry name" value="PheRS_alpha_core"/>
    <property type="match status" value="1"/>
</dbReference>
<reference evidence="25" key="1">
    <citation type="journal article" date="2019" name="Int. J. Syst. Evol. Microbiol.">
        <title>The Global Catalogue of Microorganisms (GCM) 10K type strain sequencing project: providing services to taxonomists for standard genome sequencing and annotation.</title>
        <authorList>
            <consortium name="The Broad Institute Genomics Platform"/>
            <consortium name="The Broad Institute Genome Sequencing Center for Infectious Disease"/>
            <person name="Wu L."/>
            <person name="Ma J."/>
        </authorList>
    </citation>
    <scope>NUCLEOTIDE SEQUENCE [LARGE SCALE GENOMIC DNA]</scope>
    <source>
        <strain evidence="25">KCTC 22558</strain>
    </source>
</reference>
<evidence type="ECO:0000256" key="18">
    <source>
        <dbReference type="HAMAP-Rule" id="MF_00283"/>
    </source>
</evidence>
<dbReference type="PANTHER" id="PTHR10947:SF0">
    <property type="entry name" value="PHENYLALANINE--TRNA LIGASE BETA SUBUNIT"/>
    <property type="match status" value="1"/>
</dbReference>